<evidence type="ECO:0000259" key="4">
    <source>
        <dbReference type="Pfam" id="PF00501"/>
    </source>
</evidence>
<proteinExistence type="inferred from homology"/>
<dbReference type="FunFam" id="3.30.300.30:FF:000007">
    <property type="entry name" value="4-coumarate--CoA ligase 2"/>
    <property type="match status" value="1"/>
</dbReference>
<reference evidence="7" key="1">
    <citation type="journal article" date="2019" name="bioRxiv">
        <title>Genomics, evolutionary history and diagnostics of the Alternaria alternata species group including apple and Asian pear pathotypes.</title>
        <authorList>
            <person name="Armitage A.D."/>
            <person name="Cockerton H.M."/>
            <person name="Sreenivasaprasad S."/>
            <person name="Woodhall J.W."/>
            <person name="Lane C.R."/>
            <person name="Harrison R.J."/>
            <person name="Clarkson J.P."/>
        </authorList>
    </citation>
    <scope>NUCLEOTIDE SEQUENCE [LARGE SCALE GENOMIC DNA]</scope>
    <source>
        <strain evidence="7">RGR 97.0016</strain>
    </source>
</reference>
<dbReference type="PANTHER" id="PTHR24096">
    <property type="entry name" value="LONG-CHAIN-FATTY-ACID--COA LIGASE"/>
    <property type="match status" value="1"/>
</dbReference>
<evidence type="ECO:0000256" key="2">
    <source>
        <dbReference type="ARBA" id="ARBA00006432"/>
    </source>
</evidence>
<gene>
    <name evidence="6" type="ORF">AA0113_g744</name>
</gene>
<dbReference type="Gene3D" id="3.40.50.12780">
    <property type="entry name" value="N-terminal domain of ligase-like"/>
    <property type="match status" value="1"/>
</dbReference>
<accession>A0A4Q4SRG3</accession>
<dbReference type="InterPro" id="IPR042099">
    <property type="entry name" value="ANL_N_sf"/>
</dbReference>
<dbReference type="SUPFAM" id="SSF56801">
    <property type="entry name" value="Acetyl-CoA synthetase-like"/>
    <property type="match status" value="1"/>
</dbReference>
<comment type="pathway">
    <text evidence="1">Mycotoxin biosynthesis.</text>
</comment>
<dbReference type="InterPro" id="IPR020845">
    <property type="entry name" value="AMP-binding_CS"/>
</dbReference>
<dbReference type="Pfam" id="PF00501">
    <property type="entry name" value="AMP-binding"/>
    <property type="match status" value="1"/>
</dbReference>
<evidence type="ECO:0000313" key="7">
    <source>
        <dbReference type="Proteomes" id="UP000293823"/>
    </source>
</evidence>
<dbReference type="PANTHER" id="PTHR24096:SF149">
    <property type="entry name" value="AMP-BINDING DOMAIN-CONTAINING PROTEIN-RELATED"/>
    <property type="match status" value="1"/>
</dbReference>
<comment type="caution">
    <text evidence="6">The sequence shown here is derived from an EMBL/GenBank/DDBJ whole genome shotgun (WGS) entry which is preliminary data.</text>
</comment>
<evidence type="ECO:0000313" key="6">
    <source>
        <dbReference type="EMBL" id="RYO73043.1"/>
    </source>
</evidence>
<dbReference type="PROSITE" id="PS00455">
    <property type="entry name" value="AMP_BINDING"/>
    <property type="match status" value="1"/>
</dbReference>
<dbReference type="InterPro" id="IPR000873">
    <property type="entry name" value="AMP-dep_synth/lig_dom"/>
</dbReference>
<evidence type="ECO:0000256" key="1">
    <source>
        <dbReference type="ARBA" id="ARBA00004685"/>
    </source>
</evidence>
<dbReference type="AlphaFoldDB" id="A0A4Q4SRG3"/>
<dbReference type="Proteomes" id="UP000293823">
    <property type="component" value="Unassembled WGS sequence"/>
</dbReference>
<dbReference type="EMBL" id="PEJP01000002">
    <property type="protein sequence ID" value="RYO73043.1"/>
    <property type="molecule type" value="Genomic_DNA"/>
</dbReference>
<dbReference type="InterPro" id="IPR025110">
    <property type="entry name" value="AMP-bd_C"/>
</dbReference>
<dbReference type="Gene3D" id="3.30.300.30">
    <property type="match status" value="1"/>
</dbReference>
<dbReference type="GO" id="GO:0019748">
    <property type="term" value="P:secondary metabolic process"/>
    <property type="evidence" value="ECO:0007669"/>
    <property type="project" value="TreeGrafter"/>
</dbReference>
<evidence type="ECO:0000256" key="3">
    <source>
        <dbReference type="ARBA" id="ARBA00022598"/>
    </source>
</evidence>
<dbReference type="Pfam" id="PF13193">
    <property type="entry name" value="AMP-binding_C"/>
    <property type="match status" value="1"/>
</dbReference>
<protein>
    <submittedName>
        <fullName evidence="6">Putative acyl-coenzyme A synthetase</fullName>
    </submittedName>
</protein>
<dbReference type="OrthoDB" id="1898221at2759"/>
<comment type="similarity">
    <text evidence="2">Belongs to the ATP-dependent AMP-binding enzyme family.</text>
</comment>
<organism evidence="6 7">
    <name type="scientific">Alternaria arborescens</name>
    <dbReference type="NCBI Taxonomy" id="156630"/>
    <lineage>
        <taxon>Eukaryota</taxon>
        <taxon>Fungi</taxon>
        <taxon>Dikarya</taxon>
        <taxon>Ascomycota</taxon>
        <taxon>Pezizomycotina</taxon>
        <taxon>Dothideomycetes</taxon>
        <taxon>Pleosporomycetidae</taxon>
        <taxon>Pleosporales</taxon>
        <taxon>Pleosporineae</taxon>
        <taxon>Pleosporaceae</taxon>
        <taxon>Alternaria</taxon>
        <taxon>Alternaria sect. Alternaria</taxon>
    </lineage>
</organism>
<dbReference type="InterPro" id="IPR045851">
    <property type="entry name" value="AMP-bd_C_sf"/>
</dbReference>
<keyword evidence="7" id="KW-1185">Reference proteome</keyword>
<name>A0A4Q4SRG3_9PLEO</name>
<sequence>MTTVVEKTPTGTIYRAAKDYPIPDLDVLTLLFDSEHSYAKASTLLHVSAANPDLDVLDKSRARTLTQATSAALRKHFGIGAHGASKDVVSVISTGHYLLPVLAYGVIGAGGIFSAASAGSTVGELARQIQGAGSKILVTSQTTLETSIRAAEEAGWGKCGGGRVLLMSEEGEWGLRIIGTGDDNVGKAQESENLIDREDRLPWMRIVDRKELEESLVVLIYSSGTTGLPKGVKLSHRNLVSQAVTTGDMMKSWIKEKRPDFEYRTIAHLPTAHIAGVQGYLINPFYIGGTVYWMPKFDFSQFLAYNAQYRITFFFTVPPIYLLIAKSPLATTQFATLELAISGAAPLGKDLQYAASQKLGGPTCFIDQTWGLSETTGSTTIMPPGTHDDTGSVAPLIPNMRARLVDDSGRDVEPGTPGEVLVKGPVVCKGYYQNADADKDAFTSDGWFCTGDIAVFRNGLFYVVDRKKELIKYKGLQVAPAELEALLLGHPDILDAAVIGVPTDDGTNEVPRAYVVVGDRGKTRADEIVQFVKENVAGYKQLRGGVIFLDEIPKSPAGKILRKDLRARAERERGAKL</sequence>
<keyword evidence="3" id="KW-0436">Ligase</keyword>
<evidence type="ECO:0000259" key="5">
    <source>
        <dbReference type="Pfam" id="PF13193"/>
    </source>
</evidence>
<dbReference type="GO" id="GO:0016405">
    <property type="term" value="F:CoA-ligase activity"/>
    <property type="evidence" value="ECO:0007669"/>
    <property type="project" value="TreeGrafter"/>
</dbReference>
<feature type="domain" description="AMP-dependent synthetase/ligase" evidence="4">
    <location>
        <begin position="68"/>
        <end position="432"/>
    </location>
</feature>
<feature type="domain" description="AMP-binding enzyme C-terminal" evidence="5">
    <location>
        <begin position="482"/>
        <end position="559"/>
    </location>
</feature>